<feature type="domain" description="Cyclic nucleotide-binding" evidence="11">
    <location>
        <begin position="541"/>
        <end position="589"/>
    </location>
</feature>
<keyword evidence="7" id="KW-1071">Ligand-gated ion channel</keyword>
<dbReference type="PROSITE" id="PS50042">
    <property type="entry name" value="CNMP_BINDING_3"/>
    <property type="match status" value="2"/>
</dbReference>
<feature type="compositionally biased region" description="Low complexity" evidence="9">
    <location>
        <begin position="838"/>
        <end position="849"/>
    </location>
</feature>
<reference evidence="13" key="1">
    <citation type="journal article" date="2023" name="Commun. Biol.">
        <title>Genome analysis of Parmales, the sister group of diatoms, reveals the evolutionary specialization of diatoms from phago-mixotrophs to photoautotrophs.</title>
        <authorList>
            <person name="Ban H."/>
            <person name="Sato S."/>
            <person name="Yoshikawa S."/>
            <person name="Yamada K."/>
            <person name="Nakamura Y."/>
            <person name="Ichinomiya M."/>
            <person name="Sato N."/>
            <person name="Blanc-Mathieu R."/>
            <person name="Endo H."/>
            <person name="Kuwata A."/>
            <person name="Ogata H."/>
        </authorList>
    </citation>
    <scope>NUCLEOTIDE SEQUENCE [LARGE SCALE GENOMIC DNA]</scope>
    <source>
        <strain evidence="13">NIES 3700</strain>
    </source>
</reference>
<dbReference type="SUPFAM" id="SSF51206">
    <property type="entry name" value="cAMP-binding domain-like"/>
    <property type="match status" value="1"/>
</dbReference>
<dbReference type="PROSITE" id="PS00889">
    <property type="entry name" value="CNMP_BINDING_2"/>
    <property type="match status" value="1"/>
</dbReference>
<feature type="transmembrane region" description="Helical" evidence="10">
    <location>
        <begin position="440"/>
        <end position="464"/>
    </location>
</feature>
<feature type="compositionally biased region" description="Low complexity" evidence="9">
    <location>
        <begin position="24"/>
        <end position="42"/>
    </location>
</feature>
<keyword evidence="4 10" id="KW-1133">Transmembrane helix</keyword>
<dbReference type="PANTHER" id="PTHR45638:SF11">
    <property type="entry name" value="CYCLIC NUCLEOTIDE-GATED CATION CHANNEL SUBUNIT A"/>
    <property type="match status" value="1"/>
</dbReference>
<dbReference type="SUPFAM" id="SSF81324">
    <property type="entry name" value="Voltage-gated potassium channels"/>
    <property type="match status" value="1"/>
</dbReference>
<dbReference type="AlphaFoldDB" id="A0A9W7FJL9"/>
<dbReference type="EMBL" id="BRXW01000190">
    <property type="protein sequence ID" value="GMI13393.1"/>
    <property type="molecule type" value="Genomic_DNA"/>
</dbReference>
<evidence type="ECO:0000256" key="8">
    <source>
        <dbReference type="ARBA" id="ARBA00023303"/>
    </source>
</evidence>
<evidence type="ECO:0000256" key="9">
    <source>
        <dbReference type="SAM" id="MobiDB-lite"/>
    </source>
</evidence>
<feature type="domain" description="Cyclic nucleotide-binding" evidence="11">
    <location>
        <begin position="705"/>
        <end position="753"/>
    </location>
</feature>
<dbReference type="InterPro" id="IPR050866">
    <property type="entry name" value="CNG_cation_channel"/>
</dbReference>
<proteinExistence type="predicted"/>
<comment type="subcellular location">
    <subcellularLocation>
        <location evidence="1">Membrane</location>
        <topology evidence="1">Multi-pass membrane protein</topology>
    </subcellularLocation>
</comment>
<comment type="caution">
    <text evidence="12">The sequence shown here is derived from an EMBL/GenBank/DDBJ whole genome shotgun (WGS) entry which is preliminary data.</text>
</comment>
<evidence type="ECO:0000256" key="6">
    <source>
        <dbReference type="ARBA" id="ARBA00023136"/>
    </source>
</evidence>
<sequence length="941" mass="106963">MIQRIASSVSGKFKKETATVLPVNGGDNNSNNGGERNSSFRRSGSRRSSERSSGRMTEGLSRSLSNIKSIMARKPSSSKEDLDKSDVSTRNQHKVVYRSDGRPVIRAMNSSNDVVRKFKLRSNSVIENEGALQAALTEVENKKLREEAQRKGLIMPNDPNLKAWRLFMLAMTFWQVFFAPWNWAFNPELSVPVEWFEHFSDLTFLVDFVLKFLMTKKDEKTGLLITKKSILWMNYLKGWFFLDLITCFPLDKLALAVNGRSWYEKAYLTQLNKMGRALRFYRCIEMYKIIEHMDHASTSWFFFSSAAHYLKLGFVVVATLVFVHYGGCMWYATAWVGGDDGWNFWKQRSFCVATYQDEGFSVNLLADLSLQPLPPTITTRLNRMYDDLNQLRSQDECMDDGEGQQVWDEYTNSLLASLLLFLTGENLEPVTDHEKVVQSMYLLMGIFVIALLYGNVHALVSNILMRSSNYQRKMETIYDAMNRMNLPKSLQDRIFYYYDYLHKEHGTLNGSVIGFVPEVSKKLQAEVYLWQRFNLIKSVKFFENIHPKVIQDIVVELQVEVFLPGDYIISHDDYGDSMYFIYTGQCEVIVPMSKEELEKESYERRKSTDAGMEGNEGRRKSSVSNMLSNLVPGRRPSTSNVTKTTIAEGEDEDRVSDSSRDSGGRVSAQNSRRATAVAIGAMNSAKTMLSRANKQPQPEVKKKQKVYKIVATLRAGQYFGEVALVLHSKRTASIRSKGCCEVCVLTKGVYDRVAQEYPADAWSMRNIILQKYGNLDHTRKTIVDANANRLSKEGEAEEEKKSKRESPKSKRESSDNEKEVKEGTPQQRPSMAGKTANSSTSTTPSTPSTNLSRANSSLRSIDSSKDPDSPTRNLKLAADNFKVDLRGIDQAYDTLIDGEIMLTQEMEDLGVELHKLLEMTPGVVPESTTLRIVRQKTQTRK</sequence>
<keyword evidence="3 10" id="KW-0812">Transmembrane</keyword>
<dbReference type="GO" id="GO:0005221">
    <property type="term" value="F:intracellularly cyclic nucleotide-activated monoatomic cation channel activity"/>
    <property type="evidence" value="ECO:0007669"/>
    <property type="project" value="InterPro"/>
</dbReference>
<dbReference type="Proteomes" id="UP001165122">
    <property type="component" value="Unassembled WGS sequence"/>
</dbReference>
<evidence type="ECO:0000256" key="2">
    <source>
        <dbReference type="ARBA" id="ARBA00022448"/>
    </source>
</evidence>
<name>A0A9W7FJL9_9STRA</name>
<accession>A0A9W7FJL9</accession>
<keyword evidence="8" id="KW-0407">Ion channel</keyword>
<evidence type="ECO:0000313" key="13">
    <source>
        <dbReference type="Proteomes" id="UP001165122"/>
    </source>
</evidence>
<gene>
    <name evidence="12" type="ORF">TrLO_g7970</name>
</gene>
<keyword evidence="5" id="KW-0406">Ion transport</keyword>
<evidence type="ECO:0000313" key="12">
    <source>
        <dbReference type="EMBL" id="GMI13393.1"/>
    </source>
</evidence>
<dbReference type="InterPro" id="IPR018490">
    <property type="entry name" value="cNMP-bd_dom_sf"/>
</dbReference>
<dbReference type="CDD" id="cd00038">
    <property type="entry name" value="CAP_ED"/>
    <property type="match status" value="1"/>
</dbReference>
<dbReference type="Gene3D" id="2.60.120.10">
    <property type="entry name" value="Jelly Rolls"/>
    <property type="match status" value="1"/>
</dbReference>
<dbReference type="InterPro" id="IPR014710">
    <property type="entry name" value="RmlC-like_jellyroll"/>
</dbReference>
<dbReference type="PANTHER" id="PTHR45638">
    <property type="entry name" value="CYCLIC NUCLEOTIDE-GATED CATION CHANNEL SUBUNIT A"/>
    <property type="match status" value="1"/>
</dbReference>
<feature type="compositionally biased region" description="Polar residues" evidence="9">
    <location>
        <begin position="636"/>
        <end position="645"/>
    </location>
</feature>
<feature type="compositionally biased region" description="Basic and acidic residues" evidence="9">
    <location>
        <begin position="597"/>
        <end position="608"/>
    </location>
</feature>
<evidence type="ECO:0000256" key="1">
    <source>
        <dbReference type="ARBA" id="ARBA00004141"/>
    </source>
</evidence>
<dbReference type="InterPro" id="IPR000595">
    <property type="entry name" value="cNMP-bd_dom"/>
</dbReference>
<feature type="transmembrane region" description="Helical" evidence="10">
    <location>
        <begin position="309"/>
        <end position="332"/>
    </location>
</feature>
<evidence type="ECO:0000259" key="11">
    <source>
        <dbReference type="PROSITE" id="PS50042"/>
    </source>
</evidence>
<keyword evidence="2" id="KW-0813">Transport</keyword>
<organism evidence="12 13">
    <name type="scientific">Triparma laevis f. longispina</name>
    <dbReference type="NCBI Taxonomy" id="1714387"/>
    <lineage>
        <taxon>Eukaryota</taxon>
        <taxon>Sar</taxon>
        <taxon>Stramenopiles</taxon>
        <taxon>Ochrophyta</taxon>
        <taxon>Bolidophyceae</taxon>
        <taxon>Parmales</taxon>
        <taxon>Triparmaceae</taxon>
        <taxon>Triparma</taxon>
    </lineage>
</organism>
<feature type="compositionally biased region" description="Polar residues" evidence="9">
    <location>
        <begin position="850"/>
        <end position="861"/>
    </location>
</feature>
<dbReference type="GO" id="GO:0044877">
    <property type="term" value="F:protein-containing complex binding"/>
    <property type="evidence" value="ECO:0007669"/>
    <property type="project" value="TreeGrafter"/>
</dbReference>
<dbReference type="OrthoDB" id="2021138at2759"/>
<feature type="compositionally biased region" description="Basic and acidic residues" evidence="9">
    <location>
        <begin position="790"/>
        <end position="822"/>
    </location>
</feature>
<dbReference type="InterPro" id="IPR018488">
    <property type="entry name" value="cNMP-bd_CS"/>
</dbReference>
<feature type="compositionally biased region" description="Basic and acidic residues" evidence="9">
    <location>
        <begin position="77"/>
        <end position="87"/>
    </location>
</feature>
<feature type="region of interest" description="Disordered" evidence="9">
    <location>
        <begin position="786"/>
        <end position="873"/>
    </location>
</feature>
<keyword evidence="13" id="KW-1185">Reference proteome</keyword>
<protein>
    <recommendedName>
        <fullName evidence="11">Cyclic nucleotide-binding domain-containing protein</fullName>
    </recommendedName>
</protein>
<dbReference type="Gene3D" id="1.10.287.70">
    <property type="match status" value="1"/>
</dbReference>
<feature type="region of interest" description="Disordered" evidence="9">
    <location>
        <begin position="597"/>
        <end position="674"/>
    </location>
</feature>
<evidence type="ECO:0000256" key="10">
    <source>
        <dbReference type="SAM" id="Phobius"/>
    </source>
</evidence>
<keyword evidence="6 10" id="KW-0472">Membrane</keyword>
<dbReference type="Gene3D" id="1.10.287.630">
    <property type="entry name" value="Helix hairpin bin"/>
    <property type="match status" value="1"/>
</dbReference>
<evidence type="ECO:0000256" key="3">
    <source>
        <dbReference type="ARBA" id="ARBA00022692"/>
    </source>
</evidence>
<dbReference type="GO" id="GO:0016020">
    <property type="term" value="C:membrane"/>
    <property type="evidence" value="ECO:0007669"/>
    <property type="project" value="UniProtKB-SubCell"/>
</dbReference>
<feature type="region of interest" description="Disordered" evidence="9">
    <location>
        <begin position="19"/>
        <end position="93"/>
    </location>
</feature>
<evidence type="ECO:0000256" key="4">
    <source>
        <dbReference type="ARBA" id="ARBA00022989"/>
    </source>
</evidence>
<evidence type="ECO:0000256" key="5">
    <source>
        <dbReference type="ARBA" id="ARBA00023065"/>
    </source>
</evidence>
<evidence type="ECO:0000256" key="7">
    <source>
        <dbReference type="ARBA" id="ARBA00023286"/>
    </source>
</evidence>